<sequence length="124" mass="13946">MVIGYFFNRHGIVFVSGVAVDGRRVRTLALSEEEKEHWEDVLYPFHDKKIALAQRITYGSSPRVAFHKHSDTGQDNLVIMSGEEGRRLAEVLLQFNPPMSSGPFIYLTGHPDADTITCQAMVLL</sequence>
<name>A0A1B2IAI9_9CAUD</name>
<proteinExistence type="predicted"/>
<evidence type="ECO:0000313" key="2">
    <source>
        <dbReference type="Proteomes" id="UP000202181"/>
    </source>
</evidence>
<evidence type="ECO:0000313" key="1">
    <source>
        <dbReference type="EMBL" id="ANZ48261.1"/>
    </source>
</evidence>
<accession>A0A1B2IAI9</accession>
<dbReference type="KEGG" id="vg:29057198"/>
<dbReference type="GeneID" id="29057198"/>
<reference evidence="1" key="1">
    <citation type="submission" date="2016-06" db="EMBL/GenBank/DDBJ databases">
        <authorList>
            <person name="Berg J.A."/>
            <person name="Hyde J.R."/>
            <person name="Breakwell D.P."/>
            <person name="Hope S."/>
            <person name="Grose J.H."/>
        </authorList>
    </citation>
    <scope>NUCLEOTIDE SEQUENCE [LARGE SCALE GENOMIC DNA]</scope>
</reference>
<keyword evidence="2" id="KW-1185">Reference proteome</keyword>
<dbReference type="RefSeq" id="YP_009290866.1">
    <property type="nucleotide sequence ID" value="NC_031107.2"/>
</dbReference>
<dbReference type="EMBL" id="KX397364">
    <property type="protein sequence ID" value="ANZ48261.1"/>
    <property type="molecule type" value="Genomic_DNA"/>
</dbReference>
<organism evidence="1 2">
    <name type="scientific">Erwinia phage vB_EamM_Asesino</name>
    <dbReference type="NCBI Taxonomy" id="1883370"/>
    <lineage>
        <taxon>Viruses</taxon>
        <taxon>Duplodnaviria</taxon>
        <taxon>Heunggongvirae</taxon>
        <taxon>Uroviricota</taxon>
        <taxon>Caudoviricetes</taxon>
        <taxon>Chimalliviridae</taxon>
        <taxon>Erskinevirus</taxon>
        <taxon>Erskinevirus asesino</taxon>
    </lineage>
</organism>
<protein>
    <submittedName>
        <fullName evidence="1">Uncharacterized protein</fullName>
    </submittedName>
</protein>
<dbReference type="OrthoDB" id="37307at10239"/>
<gene>
    <name evidence="1" type="ORF">ASESINO_248</name>
</gene>
<dbReference type="Proteomes" id="UP000202181">
    <property type="component" value="Segment"/>
</dbReference>